<comment type="subcellular location">
    <subcellularLocation>
        <location evidence="1">Cell membrane</location>
        <topology evidence="1">Multi-pass membrane protein</topology>
    </subcellularLocation>
</comment>
<reference evidence="10" key="1">
    <citation type="journal article" date="2019" name="Int. J. Syst. Evol. Microbiol.">
        <title>The Global Catalogue of Microorganisms (GCM) 10K type strain sequencing project: providing services to taxonomists for standard genome sequencing and annotation.</title>
        <authorList>
            <consortium name="The Broad Institute Genomics Platform"/>
            <consortium name="The Broad Institute Genome Sequencing Center for Infectious Disease"/>
            <person name="Wu L."/>
            <person name="Ma J."/>
        </authorList>
    </citation>
    <scope>NUCLEOTIDE SEQUENCE [LARGE SCALE GENOMIC DNA]</scope>
    <source>
        <strain evidence="10">CGMCC 4.7676</strain>
    </source>
</reference>
<organism evidence="9 10">
    <name type="scientific">Amycolatopsis speibonae</name>
    <dbReference type="NCBI Taxonomy" id="1450224"/>
    <lineage>
        <taxon>Bacteria</taxon>
        <taxon>Bacillati</taxon>
        <taxon>Actinomycetota</taxon>
        <taxon>Actinomycetes</taxon>
        <taxon>Pseudonocardiales</taxon>
        <taxon>Pseudonocardiaceae</taxon>
        <taxon>Amycolatopsis</taxon>
    </lineage>
</organism>
<keyword evidence="5 7" id="KW-1133">Transmembrane helix</keyword>
<feature type="transmembrane region" description="Helical" evidence="7">
    <location>
        <begin position="165"/>
        <end position="188"/>
    </location>
</feature>
<evidence type="ECO:0000256" key="6">
    <source>
        <dbReference type="ARBA" id="ARBA00023136"/>
    </source>
</evidence>
<comment type="caution">
    <text evidence="9">The sequence shown here is derived from an EMBL/GenBank/DDBJ whole genome shotgun (WGS) entry which is preliminary data.</text>
</comment>
<feature type="transmembrane region" description="Helical" evidence="7">
    <location>
        <begin position="78"/>
        <end position="97"/>
    </location>
</feature>
<dbReference type="InterPro" id="IPR036259">
    <property type="entry name" value="MFS_trans_sf"/>
</dbReference>
<feature type="transmembrane region" description="Helical" evidence="7">
    <location>
        <begin position="138"/>
        <end position="159"/>
    </location>
</feature>
<dbReference type="InterPro" id="IPR020846">
    <property type="entry name" value="MFS_dom"/>
</dbReference>
<dbReference type="PANTHER" id="PTHR42718:SF46">
    <property type="entry name" value="BLR6921 PROTEIN"/>
    <property type="match status" value="1"/>
</dbReference>
<keyword evidence="2" id="KW-0813">Transport</keyword>
<evidence type="ECO:0000256" key="2">
    <source>
        <dbReference type="ARBA" id="ARBA00022448"/>
    </source>
</evidence>
<feature type="transmembrane region" description="Helical" evidence="7">
    <location>
        <begin position="296"/>
        <end position="319"/>
    </location>
</feature>
<dbReference type="Proteomes" id="UP001595645">
    <property type="component" value="Unassembled WGS sequence"/>
</dbReference>
<evidence type="ECO:0000313" key="10">
    <source>
        <dbReference type="Proteomes" id="UP001595645"/>
    </source>
</evidence>
<evidence type="ECO:0000256" key="5">
    <source>
        <dbReference type="ARBA" id="ARBA00022989"/>
    </source>
</evidence>
<dbReference type="Gene3D" id="1.20.1250.20">
    <property type="entry name" value="MFS general substrate transporter like domains"/>
    <property type="match status" value="1"/>
</dbReference>
<evidence type="ECO:0000256" key="1">
    <source>
        <dbReference type="ARBA" id="ARBA00004651"/>
    </source>
</evidence>
<keyword evidence="3" id="KW-1003">Cell membrane</keyword>
<feature type="transmembrane region" description="Helical" evidence="7">
    <location>
        <begin position="12"/>
        <end position="34"/>
    </location>
</feature>
<keyword evidence="6 7" id="KW-0472">Membrane</keyword>
<feature type="transmembrane region" description="Helical" evidence="7">
    <location>
        <begin position="269"/>
        <end position="290"/>
    </location>
</feature>
<dbReference type="CDD" id="cd17321">
    <property type="entry name" value="MFS_MMR_MDR_like"/>
    <property type="match status" value="1"/>
</dbReference>
<name>A0ABV7NP48_9PSEU</name>
<gene>
    <name evidence="9" type="ORF">ACFOSH_03975</name>
</gene>
<keyword evidence="4 7" id="KW-0812">Transmembrane</keyword>
<feature type="transmembrane region" description="Helical" evidence="7">
    <location>
        <begin position="230"/>
        <end position="248"/>
    </location>
</feature>
<dbReference type="PROSITE" id="PS50850">
    <property type="entry name" value="MFS"/>
    <property type="match status" value="1"/>
</dbReference>
<evidence type="ECO:0000256" key="7">
    <source>
        <dbReference type="SAM" id="Phobius"/>
    </source>
</evidence>
<dbReference type="Pfam" id="PF07690">
    <property type="entry name" value="MFS_1"/>
    <property type="match status" value="1"/>
</dbReference>
<evidence type="ECO:0000256" key="3">
    <source>
        <dbReference type="ARBA" id="ARBA00022475"/>
    </source>
</evidence>
<feature type="transmembrane region" description="Helical" evidence="7">
    <location>
        <begin position="46"/>
        <end position="66"/>
    </location>
</feature>
<dbReference type="EMBL" id="JBHRWK010000007">
    <property type="protein sequence ID" value="MFC3448584.1"/>
    <property type="molecule type" value="Genomic_DNA"/>
</dbReference>
<keyword evidence="10" id="KW-1185">Reference proteome</keyword>
<feature type="transmembrane region" description="Helical" evidence="7">
    <location>
        <begin position="358"/>
        <end position="377"/>
    </location>
</feature>
<evidence type="ECO:0000259" key="8">
    <source>
        <dbReference type="PROSITE" id="PS50850"/>
    </source>
</evidence>
<feature type="domain" description="Major facilitator superfamily (MFS) profile" evidence="8">
    <location>
        <begin position="12"/>
        <end position="460"/>
    </location>
</feature>
<accession>A0ABV7NP48</accession>
<evidence type="ECO:0000256" key="4">
    <source>
        <dbReference type="ARBA" id="ARBA00022692"/>
    </source>
</evidence>
<proteinExistence type="predicted"/>
<dbReference type="RefSeq" id="WP_378237256.1">
    <property type="nucleotide sequence ID" value="NZ_JBHRWK010000007.1"/>
</dbReference>
<evidence type="ECO:0000313" key="9">
    <source>
        <dbReference type="EMBL" id="MFC3448584.1"/>
    </source>
</evidence>
<feature type="transmembrane region" description="Helical" evidence="7">
    <location>
        <begin position="200"/>
        <end position="218"/>
    </location>
</feature>
<feature type="transmembrane region" description="Helical" evidence="7">
    <location>
        <begin position="434"/>
        <end position="456"/>
    </location>
</feature>
<dbReference type="InterPro" id="IPR011701">
    <property type="entry name" value="MFS"/>
</dbReference>
<dbReference type="PANTHER" id="PTHR42718">
    <property type="entry name" value="MAJOR FACILITATOR SUPERFAMILY MULTIDRUG TRANSPORTER MFSC"/>
    <property type="match status" value="1"/>
</dbReference>
<sequence>MATDFVKKRWQALVVLSIVQLVLVIDDGLVNVAVPSVQRDLGFSQAGLAWVNSSYVLVFGGLLLVGGRLGDLYGRRRVFHGGVILFGLASLACGLSQEAWQLIAARAVQGVGAALISPAALALITMAFTDGKERGKAFAFWGITAGVGGLLGVILGGVLTDLVSWRLVFLINVPFALIVAVFTPYLVAESRDEKANRPDLPGSIAGTAGIALLIYGLLQLSDPGANKLLLPSFAVSAILLGTFVAIQLKGRNPLVPKGFMRHRVRTTAFVTMLLMSGAIMAQFFGLSLYLQQVLGFSPLTTGLALAPQAVISFLFFPLAGPLINWLGLRIALPAGLAIMAVGFFLLSDISTDSSYWTAVLPSLAIMAAGGPLSFTAITTAAMGDAGDEAGLASGVVDAAQEVGIAIGLAMFVTLSASTAGKAGRPDPVSEASGLGTAFLVGAIVLVVIAVGSFVGIGKTDLQVAPMGGPPPGEVEDAPAN</sequence>
<feature type="transmembrane region" description="Helical" evidence="7">
    <location>
        <begin position="103"/>
        <end position="126"/>
    </location>
</feature>
<dbReference type="Gene3D" id="1.20.1720.10">
    <property type="entry name" value="Multidrug resistance protein D"/>
    <property type="match status" value="1"/>
</dbReference>
<feature type="transmembrane region" description="Helical" evidence="7">
    <location>
        <begin position="326"/>
        <end position="346"/>
    </location>
</feature>
<dbReference type="SUPFAM" id="SSF103473">
    <property type="entry name" value="MFS general substrate transporter"/>
    <property type="match status" value="1"/>
</dbReference>
<feature type="transmembrane region" description="Helical" evidence="7">
    <location>
        <begin position="389"/>
        <end position="414"/>
    </location>
</feature>
<protein>
    <submittedName>
        <fullName evidence="9">MFS transporter</fullName>
    </submittedName>
</protein>